<dbReference type="Proteomes" id="UP001321542">
    <property type="component" value="Chromosome"/>
</dbReference>
<gene>
    <name evidence="1" type="ORF">SGFS_081800</name>
</gene>
<dbReference type="EMBL" id="AP018448">
    <property type="protein sequence ID" value="BBC36886.1"/>
    <property type="molecule type" value="Genomic_DNA"/>
</dbReference>
<proteinExistence type="predicted"/>
<reference evidence="1 2" key="1">
    <citation type="journal article" date="2010" name="ChemBioChem">
        <title>Cloning and characterization of the biosynthetic gene cluster of 16-membered macrolide antibiotic FD-891: involvement of a dual functional cytochrome P450 monooxygenase catalyzing epoxidation and hydroxylation.</title>
        <authorList>
            <person name="Kudo F."/>
            <person name="Motegi A."/>
            <person name="Mizoue K."/>
            <person name="Eguchi T."/>
        </authorList>
    </citation>
    <scope>NUCLEOTIDE SEQUENCE [LARGE SCALE GENOMIC DNA]</scope>
    <source>
        <strain evidence="1 2">A-8890</strain>
    </source>
</reference>
<organism evidence="1 2">
    <name type="scientific">Streptomyces graminofaciens</name>
    <dbReference type="NCBI Taxonomy" id="68212"/>
    <lineage>
        <taxon>Bacteria</taxon>
        <taxon>Bacillati</taxon>
        <taxon>Actinomycetota</taxon>
        <taxon>Actinomycetes</taxon>
        <taxon>Kitasatosporales</taxon>
        <taxon>Streptomycetaceae</taxon>
        <taxon>Streptomyces</taxon>
    </lineage>
</organism>
<name>A0ABN5VXR1_9ACTN</name>
<protein>
    <submittedName>
        <fullName evidence="1">Uncharacterized protein</fullName>
    </submittedName>
</protein>
<keyword evidence="2" id="KW-1185">Reference proteome</keyword>
<evidence type="ECO:0000313" key="2">
    <source>
        <dbReference type="Proteomes" id="UP001321542"/>
    </source>
</evidence>
<reference evidence="1 2" key="2">
    <citation type="journal article" date="2023" name="ChemBioChem">
        <title>Acyltransferase Domain Exchange between Two Independent Type I Polyketide Synthases in the Same Producer Strain of Macrolide Antibiotics.</title>
        <authorList>
            <person name="Kudo F."/>
            <person name="Kishikawa K."/>
            <person name="Tsuboi K."/>
            <person name="Kido T."/>
            <person name="Usui T."/>
            <person name="Hashimoto J."/>
            <person name="Shin-Ya K."/>
            <person name="Miyanaga A."/>
            <person name="Eguchi T."/>
        </authorList>
    </citation>
    <scope>NUCLEOTIDE SEQUENCE [LARGE SCALE GENOMIC DNA]</scope>
    <source>
        <strain evidence="1 2">A-8890</strain>
    </source>
</reference>
<sequence>MPDSWVAKASDRAALLVVADRQVAVDVALGEFSLAGAPQWGGVLRGVPVWVNAELPSRGQAWLCFPDGLRRRIRPASQARLDHRGCLRVPFLGEGTSPPEGGERVA</sequence>
<evidence type="ECO:0000313" key="1">
    <source>
        <dbReference type="EMBL" id="BBC36886.1"/>
    </source>
</evidence>
<accession>A0ABN5VXR1</accession>